<dbReference type="Pfam" id="PF03788">
    <property type="entry name" value="LrgA"/>
    <property type="match status" value="1"/>
</dbReference>
<evidence type="ECO:0000256" key="6">
    <source>
        <dbReference type="SAM" id="Phobius"/>
    </source>
</evidence>
<evidence type="ECO:0000256" key="4">
    <source>
        <dbReference type="ARBA" id="ARBA00022989"/>
    </source>
</evidence>
<gene>
    <name evidence="7" type="ORF">ACFQ02_05335</name>
</gene>
<evidence type="ECO:0000256" key="5">
    <source>
        <dbReference type="ARBA" id="ARBA00023136"/>
    </source>
</evidence>
<feature type="transmembrane region" description="Helical" evidence="6">
    <location>
        <begin position="94"/>
        <end position="117"/>
    </location>
</feature>
<evidence type="ECO:0000313" key="8">
    <source>
        <dbReference type="Proteomes" id="UP001596996"/>
    </source>
</evidence>
<dbReference type="RefSeq" id="WP_380820237.1">
    <property type="nucleotide sequence ID" value="NZ_JBHTJN010000010.1"/>
</dbReference>
<name>A0ABW3IA06_9PAST</name>
<keyword evidence="2" id="KW-1003">Cell membrane</keyword>
<feature type="transmembrane region" description="Helical" evidence="6">
    <location>
        <begin position="64"/>
        <end position="82"/>
    </location>
</feature>
<dbReference type="EMBL" id="JBHTJN010000010">
    <property type="protein sequence ID" value="MFD0966274.1"/>
    <property type="molecule type" value="Genomic_DNA"/>
</dbReference>
<evidence type="ECO:0000256" key="3">
    <source>
        <dbReference type="ARBA" id="ARBA00022692"/>
    </source>
</evidence>
<organism evidence="7 8">
    <name type="scientific">Seminibacterium arietis</name>
    <dbReference type="NCBI Taxonomy" id="1173502"/>
    <lineage>
        <taxon>Bacteria</taxon>
        <taxon>Pseudomonadati</taxon>
        <taxon>Pseudomonadota</taxon>
        <taxon>Gammaproteobacteria</taxon>
        <taxon>Pasteurellales</taxon>
        <taxon>Pasteurellaceae</taxon>
        <taxon>Seminibacterium</taxon>
    </lineage>
</organism>
<dbReference type="Proteomes" id="UP001596996">
    <property type="component" value="Unassembled WGS sequence"/>
</dbReference>
<comment type="caution">
    <text evidence="7">The sequence shown here is derived from an EMBL/GenBank/DDBJ whole genome shotgun (WGS) entry which is preliminary data.</text>
</comment>
<dbReference type="InterPro" id="IPR005538">
    <property type="entry name" value="LrgA/CidA"/>
</dbReference>
<evidence type="ECO:0000313" key="7">
    <source>
        <dbReference type="EMBL" id="MFD0966274.1"/>
    </source>
</evidence>
<keyword evidence="4 6" id="KW-1133">Transmembrane helix</keyword>
<dbReference type="NCBIfam" id="NF002494">
    <property type="entry name" value="PRK01821.1"/>
    <property type="match status" value="1"/>
</dbReference>
<evidence type="ECO:0000256" key="1">
    <source>
        <dbReference type="ARBA" id="ARBA00004651"/>
    </source>
</evidence>
<sequence length="139" mass="15954">MKQRIFQLLHSFIILYVMLYLGSWIAHFIPLGIPDSIWGLFLLFFGLVTKVIKPHWVFSGATLLLKYMAVLFVPVSVGIIKYQDLLIAKANILLIPNVISTCITLIFIGLMADRLFFRSSFSGLRKKILKKRAKIERVL</sequence>
<feature type="transmembrane region" description="Helical" evidence="6">
    <location>
        <begin position="12"/>
        <end position="30"/>
    </location>
</feature>
<comment type="subcellular location">
    <subcellularLocation>
        <location evidence="1">Cell membrane</location>
        <topology evidence="1">Multi-pass membrane protein</topology>
    </subcellularLocation>
</comment>
<evidence type="ECO:0000256" key="2">
    <source>
        <dbReference type="ARBA" id="ARBA00022475"/>
    </source>
</evidence>
<keyword evidence="5 6" id="KW-0472">Membrane</keyword>
<proteinExistence type="predicted"/>
<keyword evidence="8" id="KW-1185">Reference proteome</keyword>
<keyword evidence="3 6" id="KW-0812">Transmembrane</keyword>
<reference evidence="8" key="1">
    <citation type="journal article" date="2019" name="Int. J. Syst. Evol. Microbiol.">
        <title>The Global Catalogue of Microorganisms (GCM) 10K type strain sequencing project: providing services to taxonomists for standard genome sequencing and annotation.</title>
        <authorList>
            <consortium name="The Broad Institute Genomics Platform"/>
            <consortium name="The Broad Institute Genome Sequencing Center for Infectious Disease"/>
            <person name="Wu L."/>
            <person name="Ma J."/>
        </authorList>
    </citation>
    <scope>NUCLEOTIDE SEQUENCE [LARGE SCALE GENOMIC DNA]</scope>
    <source>
        <strain evidence="8">CCUG 61707</strain>
    </source>
</reference>
<protein>
    <submittedName>
        <fullName evidence="7">CidA/LrgA family protein</fullName>
    </submittedName>
</protein>
<accession>A0ABW3IA06</accession>
<dbReference type="PANTHER" id="PTHR33931:SF5">
    <property type="entry name" value="UPF0299 MEMBRANE PROTEIN YOHJ"/>
    <property type="match status" value="1"/>
</dbReference>
<dbReference type="PANTHER" id="PTHR33931">
    <property type="entry name" value="HOLIN-LIKE PROTEIN CIDA-RELATED"/>
    <property type="match status" value="1"/>
</dbReference>